<dbReference type="EMBL" id="BORC01000003">
    <property type="protein sequence ID" value="GIN61961.1"/>
    <property type="molecule type" value="Genomic_DNA"/>
</dbReference>
<dbReference type="GO" id="GO:0046872">
    <property type="term" value="F:metal ion binding"/>
    <property type="evidence" value="ECO:0007669"/>
    <property type="project" value="UniProtKB-KW"/>
</dbReference>
<dbReference type="GO" id="GO:0051536">
    <property type="term" value="F:iron-sulfur cluster binding"/>
    <property type="evidence" value="ECO:0007669"/>
    <property type="project" value="UniProtKB-KW"/>
</dbReference>
<dbReference type="CDD" id="cd01335">
    <property type="entry name" value="Radical_SAM"/>
    <property type="match status" value="1"/>
</dbReference>
<keyword evidence="4" id="KW-0411">Iron-sulfur</keyword>
<evidence type="ECO:0000256" key="3">
    <source>
        <dbReference type="ARBA" id="ARBA00023004"/>
    </source>
</evidence>
<evidence type="ECO:0000259" key="5">
    <source>
        <dbReference type="PROSITE" id="PS51918"/>
    </source>
</evidence>
<dbReference type="Proteomes" id="UP000682111">
    <property type="component" value="Unassembled WGS sequence"/>
</dbReference>
<evidence type="ECO:0000313" key="6">
    <source>
        <dbReference type="EMBL" id="GIN61961.1"/>
    </source>
</evidence>
<proteinExistence type="predicted"/>
<organism evidence="6 7">
    <name type="scientific">Robertmurraya siralis</name>
    <dbReference type="NCBI Taxonomy" id="77777"/>
    <lineage>
        <taxon>Bacteria</taxon>
        <taxon>Bacillati</taxon>
        <taxon>Bacillota</taxon>
        <taxon>Bacilli</taxon>
        <taxon>Bacillales</taxon>
        <taxon>Bacillaceae</taxon>
        <taxon>Robertmurraya</taxon>
    </lineage>
</organism>
<reference evidence="6" key="1">
    <citation type="submission" date="2021-03" db="EMBL/GenBank/DDBJ databases">
        <title>Antimicrobial resistance genes in bacteria isolated from Japanese honey, and their potential for conferring macrolide and lincosamide resistance in the American foulbrood pathogen Paenibacillus larvae.</title>
        <authorList>
            <person name="Okamoto M."/>
            <person name="Kumagai M."/>
            <person name="Kanamori H."/>
            <person name="Takamatsu D."/>
        </authorList>
    </citation>
    <scope>NUCLEOTIDE SEQUENCE</scope>
    <source>
        <strain evidence="6">J27TS8</strain>
    </source>
</reference>
<sequence>MLRKITSDNVYFIKNKSFAQYAQIYTSIESETIHQIETFGLPFQRESVVYDRKTKLKNLEHAGASIRNNNKSVFVNRISSACEACQTGSNSYTTYPSLKCHRNCFFCFNPNQADYLIYKNKQKDIQKELLDILAQRIELKHLALTGGEPLLFKDEVIKFFDTAHRNSPETYTRLYTTGDLLDQELLQQLKNAHLDEIRFSVKMDDPISRINHLLQKIELSRDFIPNILVEMPVVPGTLKDMKVLLLKLDRLNIFGINLLELCFPLGNAEAFKERGLQLKYPPYEVYYNYWYAGGLAVADSEKECLELVDFALEEGLKMGVHYCSLENKHTGQVYQQNQRQCPDQTYTFSTKDYFLKTAKVFGKEIRKAKALFDQANIFYIENTSHDFIQFSVMDIHYLKNRDVEISISSVVIEENEGEQYVREVGLDWTTSSLFELEDIFEKKC</sequence>
<evidence type="ECO:0000256" key="1">
    <source>
        <dbReference type="ARBA" id="ARBA00022691"/>
    </source>
</evidence>
<dbReference type="Pfam" id="PF04055">
    <property type="entry name" value="Radical_SAM"/>
    <property type="match status" value="1"/>
</dbReference>
<dbReference type="RefSeq" id="WP_095314380.1">
    <property type="nucleotide sequence ID" value="NZ_BORC01000003.1"/>
</dbReference>
<dbReference type="PANTHER" id="PTHR43288">
    <property type="entry name" value="BIOTIN SYNTHASE-RELATED PROTEIN, RADICAL SAM SUPERFAMILY"/>
    <property type="match status" value="1"/>
</dbReference>
<keyword evidence="7" id="KW-1185">Reference proteome</keyword>
<protein>
    <submittedName>
        <fullName evidence="6">Radical SAM protein</fullName>
    </submittedName>
</protein>
<dbReference type="AlphaFoldDB" id="A0A919WH93"/>
<dbReference type="InterPro" id="IPR058240">
    <property type="entry name" value="rSAM_sf"/>
</dbReference>
<dbReference type="PROSITE" id="PS51918">
    <property type="entry name" value="RADICAL_SAM"/>
    <property type="match status" value="1"/>
</dbReference>
<keyword evidence="1" id="KW-0949">S-adenosyl-L-methionine</keyword>
<dbReference type="InterPro" id="IPR007197">
    <property type="entry name" value="rSAM"/>
</dbReference>
<accession>A0A919WH93</accession>
<feature type="domain" description="Radical SAM core" evidence="5">
    <location>
        <begin position="86"/>
        <end position="292"/>
    </location>
</feature>
<keyword evidence="3" id="KW-0408">Iron</keyword>
<comment type="caution">
    <text evidence="6">The sequence shown here is derived from an EMBL/GenBank/DDBJ whole genome shotgun (WGS) entry which is preliminary data.</text>
</comment>
<dbReference type="OrthoDB" id="6457556at2"/>
<evidence type="ECO:0000313" key="7">
    <source>
        <dbReference type="Proteomes" id="UP000682111"/>
    </source>
</evidence>
<dbReference type="SUPFAM" id="SSF102114">
    <property type="entry name" value="Radical SAM enzymes"/>
    <property type="match status" value="1"/>
</dbReference>
<evidence type="ECO:0000256" key="2">
    <source>
        <dbReference type="ARBA" id="ARBA00022723"/>
    </source>
</evidence>
<dbReference type="Gene3D" id="3.20.20.70">
    <property type="entry name" value="Aldolase class I"/>
    <property type="match status" value="1"/>
</dbReference>
<dbReference type="InterPro" id="IPR013785">
    <property type="entry name" value="Aldolase_TIM"/>
</dbReference>
<evidence type="ECO:0000256" key="4">
    <source>
        <dbReference type="ARBA" id="ARBA00023014"/>
    </source>
</evidence>
<dbReference type="SFLD" id="SFLDS00029">
    <property type="entry name" value="Radical_SAM"/>
    <property type="match status" value="1"/>
</dbReference>
<dbReference type="GO" id="GO:0003824">
    <property type="term" value="F:catalytic activity"/>
    <property type="evidence" value="ECO:0007669"/>
    <property type="project" value="InterPro"/>
</dbReference>
<name>A0A919WH93_9BACI</name>
<gene>
    <name evidence="6" type="ORF">J27TS8_19540</name>
</gene>
<keyword evidence="2" id="KW-0479">Metal-binding</keyword>
<dbReference type="PANTHER" id="PTHR43288:SF1">
    <property type="entry name" value="GLYCYL-RADICAL ENZYME ACTIVATING ENZYME MJ0021-RELATED"/>
    <property type="match status" value="1"/>
</dbReference>